<sequence>MAITTPPPEKPGDRGIPLIPNPQLPQMMECGAAISKGQMEQFVNSFQQSTRRWEVVVYPALFAFVVLAGYGFFLIYSLTGDMSSMARSMDPKMGDHMESMSKSIVTLSKQIEIMSQQIQVMTYTMTNISDKLDTLPVMLQHVGKMDNSMANMVTSISHMDNMMTQMDQSMTHMDKSIAQMDKSIAQMDKSIATMDDSMRTMDQSMRVITATTDQMRRDLTLMSHNISNFSRPMSFANSFMPW</sequence>
<proteinExistence type="predicted"/>
<keyword evidence="1" id="KW-0472">Membrane</keyword>
<dbReference type="OrthoDB" id="9781988at2"/>
<evidence type="ECO:0008006" key="4">
    <source>
        <dbReference type="Google" id="ProtNLM"/>
    </source>
</evidence>
<organism evidence="2 3">
    <name type="scientific">Thioploca ingrica</name>
    <dbReference type="NCBI Taxonomy" id="40754"/>
    <lineage>
        <taxon>Bacteria</taxon>
        <taxon>Pseudomonadati</taxon>
        <taxon>Pseudomonadota</taxon>
        <taxon>Gammaproteobacteria</taxon>
        <taxon>Thiotrichales</taxon>
        <taxon>Thiotrichaceae</taxon>
        <taxon>Thioploca</taxon>
    </lineage>
</organism>
<keyword evidence="1" id="KW-1133">Transmembrane helix</keyword>
<dbReference type="Proteomes" id="UP000031623">
    <property type="component" value="Chromosome"/>
</dbReference>
<evidence type="ECO:0000313" key="3">
    <source>
        <dbReference type="Proteomes" id="UP000031623"/>
    </source>
</evidence>
<dbReference type="STRING" id="40754.THII_1478"/>
<feature type="transmembrane region" description="Helical" evidence="1">
    <location>
        <begin position="56"/>
        <end position="79"/>
    </location>
</feature>
<keyword evidence="1" id="KW-0812">Transmembrane</keyword>
<dbReference type="Gene3D" id="1.20.1170.10">
    <property type="match status" value="1"/>
</dbReference>
<gene>
    <name evidence="2" type="ORF">THII_1478</name>
</gene>
<dbReference type="HOGENOM" id="CLU_1146771_0_0_6"/>
<reference evidence="2 3" key="1">
    <citation type="journal article" date="2014" name="ISME J.">
        <title>Ecophysiology of Thioploca ingrica as revealed by the complete genome sequence supplemented with proteomic evidence.</title>
        <authorList>
            <person name="Kojima H."/>
            <person name="Ogura Y."/>
            <person name="Yamamoto N."/>
            <person name="Togashi T."/>
            <person name="Mori H."/>
            <person name="Watanabe T."/>
            <person name="Nemoto F."/>
            <person name="Kurokawa K."/>
            <person name="Hayashi T."/>
            <person name="Fukui M."/>
        </authorList>
    </citation>
    <scope>NUCLEOTIDE SEQUENCE [LARGE SCALE GENOMIC DNA]</scope>
</reference>
<protein>
    <recommendedName>
        <fullName evidence="4">Methyl-accepting chemotaxis protein</fullName>
    </recommendedName>
</protein>
<evidence type="ECO:0000256" key="1">
    <source>
        <dbReference type="SAM" id="Phobius"/>
    </source>
</evidence>
<dbReference type="KEGG" id="tig:THII_1478"/>
<evidence type="ECO:0000313" key="2">
    <source>
        <dbReference type="EMBL" id="BAP55775.1"/>
    </source>
</evidence>
<dbReference type="EMBL" id="AP014633">
    <property type="protein sequence ID" value="BAP55775.1"/>
    <property type="molecule type" value="Genomic_DNA"/>
</dbReference>
<name>A0A090AL16_9GAMM</name>
<accession>A0A090AL16</accession>
<dbReference type="AlphaFoldDB" id="A0A090AL16"/>
<keyword evidence="3" id="KW-1185">Reference proteome</keyword>